<name>A0A835H246_9MAGN</name>
<evidence type="ECO:0000313" key="5">
    <source>
        <dbReference type="Proteomes" id="UP000631114"/>
    </source>
</evidence>
<sequence>MQSFLVVTLICYYAMFFVGHCFKLGMAGKQKKVVKTRLPQIRWYPNMEAILVEVLLEELATGGKRADNRWRKESLKRTADEINRRLGMNCVSDNVRSRLKTMRLTWQVVKHAVEASGFGLSFNKETKRIDADENAWESYVKAHPLAKTLRQKSFPYYDECCLIFGNDYATGEGGNSGFDDDMVDGDDSRQTQGDRGDDSDAGESSASGAPSNAGGDTSQTESGPRITTPTSKKTRKSRFFEDISEPPSFKVLTEAVAKIAEALKPEPQEEEVDQIDLLNDALQSLLDMNPELLLRSLDLLVENDRLIKVFLGLKEDIKASWLFRRLEQAGR</sequence>
<reference evidence="4 5" key="1">
    <citation type="submission" date="2020-10" db="EMBL/GenBank/DDBJ databases">
        <title>The Coptis chinensis genome and diversification of protoberbering-type alkaloids.</title>
        <authorList>
            <person name="Wang B."/>
            <person name="Shu S."/>
            <person name="Song C."/>
            <person name="Liu Y."/>
        </authorList>
    </citation>
    <scope>NUCLEOTIDE SEQUENCE [LARGE SCALE GENOMIC DNA]</scope>
    <source>
        <strain evidence="4">HL-2020</strain>
        <tissue evidence="4">Leaf</tissue>
    </source>
</reference>
<comment type="caution">
    <text evidence="4">The sequence shown here is derived from an EMBL/GenBank/DDBJ whole genome shotgun (WGS) entry which is preliminary data.</text>
</comment>
<evidence type="ECO:0000256" key="1">
    <source>
        <dbReference type="SAM" id="MobiDB-lite"/>
    </source>
</evidence>
<organism evidence="4 5">
    <name type="scientific">Coptis chinensis</name>
    <dbReference type="NCBI Taxonomy" id="261450"/>
    <lineage>
        <taxon>Eukaryota</taxon>
        <taxon>Viridiplantae</taxon>
        <taxon>Streptophyta</taxon>
        <taxon>Embryophyta</taxon>
        <taxon>Tracheophyta</taxon>
        <taxon>Spermatophyta</taxon>
        <taxon>Magnoliopsida</taxon>
        <taxon>Ranunculales</taxon>
        <taxon>Ranunculaceae</taxon>
        <taxon>Coptidoideae</taxon>
        <taxon>Coptis</taxon>
    </lineage>
</organism>
<keyword evidence="2" id="KW-1133">Transmembrane helix</keyword>
<dbReference type="OrthoDB" id="76215at2759"/>
<feature type="transmembrane region" description="Helical" evidence="2">
    <location>
        <begin position="6"/>
        <end position="25"/>
    </location>
</feature>
<feature type="compositionally biased region" description="Basic and acidic residues" evidence="1">
    <location>
        <begin position="186"/>
        <end position="198"/>
    </location>
</feature>
<dbReference type="AlphaFoldDB" id="A0A835H246"/>
<dbReference type="InterPro" id="IPR024752">
    <property type="entry name" value="Myb/SANT-like_dom"/>
</dbReference>
<feature type="compositionally biased region" description="Low complexity" evidence="1">
    <location>
        <begin position="202"/>
        <end position="216"/>
    </location>
</feature>
<dbReference type="Pfam" id="PF12776">
    <property type="entry name" value="Myb_DNA-bind_3"/>
    <property type="match status" value="1"/>
</dbReference>
<evidence type="ECO:0000313" key="4">
    <source>
        <dbReference type="EMBL" id="KAF9590884.1"/>
    </source>
</evidence>
<evidence type="ECO:0000256" key="2">
    <source>
        <dbReference type="SAM" id="Phobius"/>
    </source>
</evidence>
<feature type="domain" description="Myb/SANT-like" evidence="3">
    <location>
        <begin position="42"/>
        <end position="139"/>
    </location>
</feature>
<keyword evidence="2" id="KW-0812">Transmembrane</keyword>
<dbReference type="PANTHER" id="PTHR46929">
    <property type="entry name" value="EXPRESSED PROTEIN"/>
    <property type="match status" value="1"/>
</dbReference>
<gene>
    <name evidence="4" type="ORF">IFM89_000140</name>
</gene>
<dbReference type="PANTHER" id="PTHR46929:SF3">
    <property type="entry name" value="MYB_SANT-LIKE DOMAIN-CONTAINING PROTEIN"/>
    <property type="match status" value="1"/>
</dbReference>
<dbReference type="Proteomes" id="UP000631114">
    <property type="component" value="Unassembled WGS sequence"/>
</dbReference>
<evidence type="ECO:0000259" key="3">
    <source>
        <dbReference type="Pfam" id="PF12776"/>
    </source>
</evidence>
<feature type="region of interest" description="Disordered" evidence="1">
    <location>
        <begin position="175"/>
        <end position="239"/>
    </location>
</feature>
<keyword evidence="2" id="KW-0472">Membrane</keyword>
<dbReference type="EMBL" id="JADFTS010000008">
    <property type="protein sequence ID" value="KAF9590884.1"/>
    <property type="molecule type" value="Genomic_DNA"/>
</dbReference>
<proteinExistence type="predicted"/>
<protein>
    <recommendedName>
        <fullName evidence="3">Myb/SANT-like domain-containing protein</fullName>
    </recommendedName>
</protein>
<keyword evidence="5" id="KW-1185">Reference proteome</keyword>
<accession>A0A835H246</accession>